<name>A0A0D7BIH9_9AGAR</name>
<evidence type="ECO:0000313" key="2">
    <source>
        <dbReference type="EMBL" id="KIY70257.1"/>
    </source>
</evidence>
<reference evidence="2 3" key="1">
    <citation type="journal article" date="2015" name="Fungal Genet. Biol.">
        <title>Evolution of novel wood decay mechanisms in Agaricales revealed by the genome sequences of Fistulina hepatica and Cylindrobasidium torrendii.</title>
        <authorList>
            <person name="Floudas D."/>
            <person name="Held B.W."/>
            <person name="Riley R."/>
            <person name="Nagy L.G."/>
            <person name="Koehler G."/>
            <person name="Ransdell A.S."/>
            <person name="Younus H."/>
            <person name="Chow J."/>
            <person name="Chiniquy J."/>
            <person name="Lipzen A."/>
            <person name="Tritt A."/>
            <person name="Sun H."/>
            <person name="Haridas S."/>
            <person name="LaButti K."/>
            <person name="Ohm R.A."/>
            <person name="Kues U."/>
            <person name="Blanchette R.A."/>
            <person name="Grigoriev I.V."/>
            <person name="Minto R.E."/>
            <person name="Hibbett D.S."/>
        </authorList>
    </citation>
    <scope>NUCLEOTIDE SEQUENCE [LARGE SCALE GENOMIC DNA]</scope>
    <source>
        <strain evidence="2 3">FP15055 ss-10</strain>
    </source>
</reference>
<keyword evidence="3" id="KW-1185">Reference proteome</keyword>
<dbReference type="InterPro" id="IPR029058">
    <property type="entry name" value="AB_hydrolase_fold"/>
</dbReference>
<dbReference type="PANTHER" id="PTHR43194:SF2">
    <property type="entry name" value="PEROXISOMAL MEMBRANE PROTEIN LPX1"/>
    <property type="match status" value="1"/>
</dbReference>
<dbReference type="GO" id="GO:0016787">
    <property type="term" value="F:hydrolase activity"/>
    <property type="evidence" value="ECO:0007669"/>
    <property type="project" value="UniProtKB-KW"/>
</dbReference>
<dbReference type="InterPro" id="IPR050228">
    <property type="entry name" value="Carboxylesterase_BioH"/>
</dbReference>
<dbReference type="InterPro" id="IPR000073">
    <property type="entry name" value="AB_hydrolase_1"/>
</dbReference>
<dbReference type="OrthoDB" id="94039at2759"/>
<protein>
    <submittedName>
        <fullName evidence="2">Alpha/beta-hydrolase</fullName>
    </submittedName>
</protein>
<dbReference type="PANTHER" id="PTHR43194">
    <property type="entry name" value="HYDROLASE ALPHA/BETA FOLD FAMILY"/>
    <property type="match status" value="1"/>
</dbReference>
<dbReference type="AlphaFoldDB" id="A0A0D7BIH9"/>
<feature type="domain" description="AB hydrolase-1" evidence="1">
    <location>
        <begin position="135"/>
        <end position="424"/>
    </location>
</feature>
<dbReference type="SUPFAM" id="SSF53474">
    <property type="entry name" value="alpha/beta-Hydrolases"/>
    <property type="match status" value="1"/>
</dbReference>
<dbReference type="Gene3D" id="3.40.50.1820">
    <property type="entry name" value="alpha/beta hydrolase"/>
    <property type="match status" value="1"/>
</dbReference>
<accession>A0A0D7BIH9</accession>
<evidence type="ECO:0000259" key="1">
    <source>
        <dbReference type="Pfam" id="PF12697"/>
    </source>
</evidence>
<dbReference type="EMBL" id="KN880471">
    <property type="protein sequence ID" value="KIY70257.1"/>
    <property type="molecule type" value="Genomic_DNA"/>
</dbReference>
<keyword evidence="2" id="KW-0378">Hydrolase</keyword>
<dbReference type="Pfam" id="PF12697">
    <property type="entry name" value="Abhydrolase_6"/>
    <property type="match status" value="1"/>
</dbReference>
<gene>
    <name evidence="2" type="ORF">CYLTODRAFT_451933</name>
</gene>
<evidence type="ECO:0000313" key="3">
    <source>
        <dbReference type="Proteomes" id="UP000054007"/>
    </source>
</evidence>
<dbReference type="STRING" id="1314674.A0A0D7BIH9"/>
<sequence length="441" mass="49761">MSRDSYAYIRPILAKADALRFPDFVPLSAPPIPATLPNISTRTPTWLPAGWHHSTHIAPAAYPRISPVQDIPTVKFDGALDRESRQKILVDAQGKLMALREAELKKWPTTRDEVLWICMNRYVRRQRGGQGVTLFLAHANGFNKEIWEPMLKRLLSQDKTVSEIWVWEATNHGDSALLNAGKLNTMSHWHEHTRDLLNIIAHYLPANITVDLPLHLPGIFGPDRFTHGFSSRKLVMVGHSFGGCISTLAAILHPALFDALFLLDPVILEPKSTPRQANALNTLALGALGRRDVWKSRKEAGEQMRRNPFFQRWHPDVLDAYLTHGLYDTADGQVTLKTPKLSEATAFSDTWTGGEETWVRLYRGELDERIETRWLVPGRGEVELGGPGQTHPRVWLRGEKNNSNVIMEGAGHLIPHEKPDDVADELAAFIERKYTYSKSKL</sequence>
<proteinExistence type="predicted"/>
<dbReference type="Proteomes" id="UP000054007">
    <property type="component" value="Unassembled WGS sequence"/>
</dbReference>
<organism evidence="2 3">
    <name type="scientific">Cylindrobasidium torrendii FP15055 ss-10</name>
    <dbReference type="NCBI Taxonomy" id="1314674"/>
    <lineage>
        <taxon>Eukaryota</taxon>
        <taxon>Fungi</taxon>
        <taxon>Dikarya</taxon>
        <taxon>Basidiomycota</taxon>
        <taxon>Agaricomycotina</taxon>
        <taxon>Agaricomycetes</taxon>
        <taxon>Agaricomycetidae</taxon>
        <taxon>Agaricales</taxon>
        <taxon>Marasmiineae</taxon>
        <taxon>Physalacriaceae</taxon>
        <taxon>Cylindrobasidium</taxon>
    </lineage>
</organism>